<proteinExistence type="predicted"/>
<organism evidence="1">
    <name type="scientific">Rhizophora mucronata</name>
    <name type="common">Asiatic mangrove</name>
    <dbReference type="NCBI Taxonomy" id="61149"/>
    <lineage>
        <taxon>Eukaryota</taxon>
        <taxon>Viridiplantae</taxon>
        <taxon>Streptophyta</taxon>
        <taxon>Embryophyta</taxon>
        <taxon>Tracheophyta</taxon>
        <taxon>Spermatophyta</taxon>
        <taxon>Magnoliopsida</taxon>
        <taxon>eudicotyledons</taxon>
        <taxon>Gunneridae</taxon>
        <taxon>Pentapetalae</taxon>
        <taxon>rosids</taxon>
        <taxon>fabids</taxon>
        <taxon>Malpighiales</taxon>
        <taxon>Rhizophoraceae</taxon>
        <taxon>Rhizophora</taxon>
    </lineage>
</organism>
<reference evidence="1" key="1">
    <citation type="submission" date="2018-02" db="EMBL/GenBank/DDBJ databases">
        <title>Rhizophora mucronata_Transcriptome.</title>
        <authorList>
            <person name="Meera S.P."/>
            <person name="Sreeshan A."/>
            <person name="Augustine A."/>
        </authorList>
    </citation>
    <scope>NUCLEOTIDE SEQUENCE</scope>
    <source>
        <tissue evidence="1">Leaf</tissue>
    </source>
</reference>
<dbReference type="AlphaFoldDB" id="A0A2P2QUB5"/>
<sequence length="42" mass="4854">MAAGRSFQIIQLYIVSTRQATVYKDNCQPIKQQPIFKANRLI</sequence>
<protein>
    <submittedName>
        <fullName evidence="1">Uncharacterized protein</fullName>
    </submittedName>
</protein>
<accession>A0A2P2QUB5</accession>
<dbReference type="EMBL" id="GGEC01090128">
    <property type="protein sequence ID" value="MBX70612.1"/>
    <property type="molecule type" value="Transcribed_RNA"/>
</dbReference>
<name>A0A2P2QUB5_RHIMU</name>
<evidence type="ECO:0000313" key="1">
    <source>
        <dbReference type="EMBL" id="MBX70612.1"/>
    </source>
</evidence>